<dbReference type="PRINTS" id="PR01438">
    <property type="entry name" value="UNVRSLSTRESS"/>
</dbReference>
<reference evidence="3 4" key="1">
    <citation type="submission" date="2019-05" db="EMBL/GenBank/DDBJ databases">
        <title>Algicella ahnfeltiae gen. nov., sp. nov., a novel marine bacterium of the family Flavobacteriaceae isolated from a red alga.</title>
        <authorList>
            <person name="Nedashkovskaya O.I."/>
            <person name="Kukhlevskiy A.D."/>
            <person name="Kim S.-G."/>
            <person name="Zhukova N.V."/>
            <person name="Mikhailov V.V."/>
        </authorList>
    </citation>
    <scope>NUCLEOTIDE SEQUENCE [LARGE SCALE GENOMIC DNA]</scope>
    <source>
        <strain evidence="3 4">10Alg115</strain>
    </source>
</reference>
<dbReference type="EMBL" id="CP040749">
    <property type="protein sequence ID" value="QCX39378.1"/>
    <property type="molecule type" value="Genomic_DNA"/>
</dbReference>
<dbReference type="InterPro" id="IPR014729">
    <property type="entry name" value="Rossmann-like_a/b/a_fold"/>
</dbReference>
<organism evidence="3 4">
    <name type="scientific">Aureibaculum algae</name>
    <dbReference type="NCBI Taxonomy" id="2584122"/>
    <lineage>
        <taxon>Bacteria</taxon>
        <taxon>Pseudomonadati</taxon>
        <taxon>Bacteroidota</taxon>
        <taxon>Flavobacteriia</taxon>
        <taxon>Flavobacteriales</taxon>
        <taxon>Flavobacteriaceae</taxon>
        <taxon>Aureibaculum</taxon>
    </lineage>
</organism>
<name>A0A5B7TT32_9FLAO</name>
<proteinExistence type="inferred from homology"/>
<accession>A0A5B7TT32</accession>
<dbReference type="AlphaFoldDB" id="A0A5B7TT32"/>
<dbReference type="SUPFAM" id="SSF52402">
    <property type="entry name" value="Adenine nucleotide alpha hydrolases-like"/>
    <property type="match status" value="2"/>
</dbReference>
<dbReference type="Pfam" id="PF00582">
    <property type="entry name" value="Usp"/>
    <property type="match status" value="1"/>
</dbReference>
<dbReference type="KEGG" id="fbe:FF125_13365"/>
<dbReference type="OrthoDB" id="9788959at2"/>
<gene>
    <name evidence="3" type="ORF">FF125_13365</name>
</gene>
<evidence type="ECO:0000256" key="1">
    <source>
        <dbReference type="ARBA" id="ARBA00008791"/>
    </source>
</evidence>
<evidence type="ECO:0000313" key="3">
    <source>
        <dbReference type="EMBL" id="QCX39378.1"/>
    </source>
</evidence>
<sequence length="281" mass="32489">MKNILLPTDFSENSKNAINYALELFNNEPCKFYILNTYTPIIYNYDYQMSSGAYIGNVVDVIRNNSLEALNDLEKYVIEKYNNPKHEFELISSFSTLTDEIDLLVAQKNLDLIIMGTKGASGVEEVLFGTNTIHTIKKVKCPVLAIPDGFFFEKPKDILFPTDYKIDYSAKHLDILETISSIYNSKVHILHVSLNRDLNEEENTHKNKLDNLLNSIHKEFYSVKDQEIPQAINEFQKSTYVHMLMMIKNKHTFLENLFFKKVINQIGFHLTVPFLVVPSNF</sequence>
<keyword evidence="4" id="KW-1185">Reference proteome</keyword>
<dbReference type="PANTHER" id="PTHR46268">
    <property type="entry name" value="STRESS RESPONSE PROTEIN NHAX"/>
    <property type="match status" value="1"/>
</dbReference>
<protein>
    <submittedName>
        <fullName evidence="3">Universal stress protein</fullName>
    </submittedName>
</protein>
<evidence type="ECO:0000313" key="4">
    <source>
        <dbReference type="Proteomes" id="UP000306229"/>
    </source>
</evidence>
<dbReference type="PANTHER" id="PTHR46268:SF6">
    <property type="entry name" value="UNIVERSAL STRESS PROTEIN UP12"/>
    <property type="match status" value="1"/>
</dbReference>
<comment type="similarity">
    <text evidence="1">Belongs to the universal stress protein A family.</text>
</comment>
<dbReference type="RefSeq" id="WP_138950236.1">
    <property type="nucleotide sequence ID" value="NZ_CP040749.1"/>
</dbReference>
<dbReference type="CDD" id="cd00293">
    <property type="entry name" value="USP-like"/>
    <property type="match status" value="1"/>
</dbReference>
<dbReference type="InterPro" id="IPR006016">
    <property type="entry name" value="UspA"/>
</dbReference>
<dbReference type="InterPro" id="IPR006015">
    <property type="entry name" value="Universal_stress_UspA"/>
</dbReference>
<dbReference type="Gene3D" id="3.40.50.620">
    <property type="entry name" value="HUPs"/>
    <property type="match status" value="2"/>
</dbReference>
<evidence type="ECO:0000259" key="2">
    <source>
        <dbReference type="Pfam" id="PF00582"/>
    </source>
</evidence>
<feature type="domain" description="UspA" evidence="2">
    <location>
        <begin position="1"/>
        <end position="147"/>
    </location>
</feature>
<dbReference type="Proteomes" id="UP000306229">
    <property type="component" value="Chromosome"/>
</dbReference>